<feature type="compositionally biased region" description="Low complexity" evidence="2">
    <location>
        <begin position="925"/>
        <end position="936"/>
    </location>
</feature>
<sequence>MDANYEVVPQTEVVVTDMAPEENAEQPETSVEPGQNVNHSIGESNVNSGLVVVEKKSDEDTKESDDIPTTNVAKVDSIVVADAETSNLETEATEKPAIAVVETDFENLTATEIDAISEANDQDGPIDETSHNASESEMETEPQINAKLQVEQEEETKYEDETESEDGTESVTEEDIVRNTIDLAEKSEAPSDAIESQTALVKESTNKKGTDLKEKSNGSSDKTAQKPNEFSDERISNDQKTFNNQIQDIISDIDINIKTQEKITQLKEQELKLIQKQNELTNQIQQQQILAQQLTAQNQFKQKQWEQQQIEQQEFLSSQAYQRDGLSSAQSHLHTAYNRSDDGHNKKETTNLSKSVDLRKIFTPATDAVEILPKNRKLYASSAFYSPNLHPTVEDQVELARRISHSLSDISNQTSKGQTMYVNRKKRSVKWVHEGSDKDYQHYQPKPATSPNILPAYSDAGKHRVQLNIHQDQLIEKYSKPGLQVVKSPWEAALQTGSASSAFLEESNPRIQTVSSTVPQTNFHSGGNDLTDAVDPVSYDIPLSNQQESYKESLNQHVKQQSSILPSNPQRELAYKPSVAQGWGGRNVELPREYFEFSEPLSSWEANYNEQYKNQYISEEHDIFREKVQNDHLINQPLDFADVQTRLHQLEEFQKYFLEQQRLEIEILKRRDDSRLLRFNKLQNEQLKLERPNDVSLNNEAIPQTGPITDDEISENVNVRDLIYSFEQQSLGEYKESVRCRNQNGTAYLPNEIPEADNEYGGLYVPKEISLASYAPPPKNFTDQQPVYSGHNISNINTTYEHSHRHLPPATSNVNEKSMGSSWGFPVSKPMVRGFSTIPPKQQFSAPAGYQKILQTSVQGAPQGNFNPSPLSFEKLSKFEQSNLSYPNQNQNYLNVRQKSLVRNVSTTPFVFGSSESRFSVENASRSPSSTVSTSPQPLRSPCMSSSYRQPSTNAVPRLTSSSQAQTFNNCARGWGTEPESQYIYPGPNVLPAPGNMPYSDF</sequence>
<feature type="compositionally biased region" description="Basic and acidic residues" evidence="2">
    <location>
        <begin position="204"/>
        <end position="216"/>
    </location>
</feature>
<feature type="region of interest" description="Disordered" evidence="2">
    <location>
        <begin position="1"/>
        <end position="50"/>
    </location>
</feature>
<evidence type="ECO:0000256" key="2">
    <source>
        <dbReference type="SAM" id="MobiDB-lite"/>
    </source>
</evidence>
<evidence type="ECO:0000313" key="4">
    <source>
        <dbReference type="Proteomes" id="UP001500889"/>
    </source>
</evidence>
<feature type="compositionally biased region" description="Basic and acidic residues" evidence="2">
    <location>
        <begin position="339"/>
        <end position="349"/>
    </location>
</feature>
<feature type="compositionally biased region" description="Acidic residues" evidence="2">
    <location>
        <begin position="151"/>
        <end position="174"/>
    </location>
</feature>
<accession>A0AAU9GGA2</accession>
<proteinExistence type="predicted"/>
<name>A0AAU9GGA2_DROMD</name>
<feature type="region of interest" description="Disordered" evidence="2">
    <location>
        <begin position="111"/>
        <end position="239"/>
    </location>
</feature>
<feature type="region of interest" description="Disordered" evidence="2">
    <location>
        <begin position="922"/>
        <end position="964"/>
    </location>
</feature>
<protein>
    <submittedName>
        <fullName evidence="3">Uncharacterized protein</fullName>
    </submittedName>
</protein>
<feature type="compositionally biased region" description="Polar residues" evidence="2">
    <location>
        <begin position="217"/>
        <end position="228"/>
    </location>
</feature>
<feature type="compositionally biased region" description="Polar residues" evidence="2">
    <location>
        <begin position="943"/>
        <end position="964"/>
    </location>
</feature>
<feature type="compositionally biased region" description="Polar residues" evidence="2">
    <location>
        <begin position="26"/>
        <end position="48"/>
    </location>
</feature>
<feature type="region of interest" description="Disordered" evidence="2">
    <location>
        <begin position="327"/>
        <end position="351"/>
    </location>
</feature>
<organism evidence="3 4">
    <name type="scientific">Drosophila madeirensis</name>
    <name type="common">Fruit fly</name>
    <dbReference type="NCBI Taxonomy" id="30013"/>
    <lineage>
        <taxon>Eukaryota</taxon>
        <taxon>Metazoa</taxon>
        <taxon>Ecdysozoa</taxon>
        <taxon>Arthropoda</taxon>
        <taxon>Hexapoda</taxon>
        <taxon>Insecta</taxon>
        <taxon>Pterygota</taxon>
        <taxon>Neoptera</taxon>
        <taxon>Endopterygota</taxon>
        <taxon>Diptera</taxon>
        <taxon>Brachycera</taxon>
        <taxon>Muscomorpha</taxon>
        <taxon>Ephydroidea</taxon>
        <taxon>Drosophilidae</taxon>
        <taxon>Drosophila</taxon>
        <taxon>Sophophora</taxon>
    </lineage>
</organism>
<feature type="coiled-coil region" evidence="1">
    <location>
        <begin position="263"/>
        <end position="304"/>
    </location>
</feature>
<dbReference type="Proteomes" id="UP001500889">
    <property type="component" value="Chromosome dot"/>
</dbReference>
<dbReference type="AlphaFoldDB" id="A0AAU9GGA2"/>
<evidence type="ECO:0000313" key="3">
    <source>
        <dbReference type="EMBL" id="BFG06776.1"/>
    </source>
</evidence>
<dbReference type="EMBL" id="AP029268">
    <property type="protein sequence ID" value="BFG06776.1"/>
    <property type="molecule type" value="Genomic_DNA"/>
</dbReference>
<evidence type="ECO:0000256" key="1">
    <source>
        <dbReference type="SAM" id="Coils"/>
    </source>
</evidence>
<reference evidence="3 4" key="1">
    <citation type="submission" date="2024-02" db="EMBL/GenBank/DDBJ databases">
        <title>A chromosome-level genome assembly of Drosophila madeirensis, a fruit fly species endemic to Madeira island.</title>
        <authorList>
            <person name="Tomihara K."/>
            <person name="Llopart A."/>
            <person name="Yamamoto D."/>
        </authorList>
    </citation>
    <scope>NUCLEOTIDE SEQUENCE [LARGE SCALE GENOMIC DNA]</scope>
    <source>
        <strain evidence="3 4">RF1</strain>
    </source>
</reference>
<gene>
    <name evidence="3" type="ORF">DMAD_13674</name>
</gene>
<keyword evidence="1" id="KW-0175">Coiled coil</keyword>
<keyword evidence="4" id="KW-1185">Reference proteome</keyword>